<protein>
    <recommendedName>
        <fullName evidence="4">Transposase</fullName>
    </recommendedName>
</protein>
<evidence type="ECO:0000313" key="3">
    <source>
        <dbReference type="Proteomes" id="UP001314205"/>
    </source>
</evidence>
<sequence>MPKVIKNAKRQTIFQVYAFCQKEKAENKLIVPLQQVRARAAAMTDVSESTVTRILREERETSSVSNLGVSGPSKVTTPGKKRPNRDKKVKIDDFDACAIRQKIMSFYAVRKEIPTLNKLLIDLRDEISFEGRRTTLWKILKRLGYKYKKCESKRKMLVERTDIAAW</sequence>
<dbReference type="EMBL" id="CAVLGL010000089">
    <property type="protein sequence ID" value="CAK1593828.1"/>
    <property type="molecule type" value="Genomic_DNA"/>
</dbReference>
<comment type="caution">
    <text evidence="2">The sequence shown here is derived from an EMBL/GenBank/DDBJ whole genome shotgun (WGS) entry which is preliminary data.</text>
</comment>
<proteinExistence type="predicted"/>
<feature type="compositionally biased region" description="Polar residues" evidence="1">
    <location>
        <begin position="62"/>
        <end position="76"/>
    </location>
</feature>
<evidence type="ECO:0000256" key="1">
    <source>
        <dbReference type="SAM" id="MobiDB-lite"/>
    </source>
</evidence>
<reference evidence="2 3" key="1">
    <citation type="submission" date="2023-11" db="EMBL/GenBank/DDBJ databases">
        <authorList>
            <person name="Hedman E."/>
            <person name="Englund M."/>
            <person name="Stromberg M."/>
            <person name="Nyberg Akerstrom W."/>
            <person name="Nylinder S."/>
            <person name="Jareborg N."/>
            <person name="Kallberg Y."/>
            <person name="Kronander E."/>
        </authorList>
    </citation>
    <scope>NUCLEOTIDE SEQUENCE [LARGE SCALE GENOMIC DNA]</scope>
</reference>
<accession>A0AAV1LEP1</accession>
<feature type="region of interest" description="Disordered" evidence="1">
    <location>
        <begin position="58"/>
        <end position="86"/>
    </location>
</feature>
<keyword evidence="3" id="KW-1185">Reference proteome</keyword>
<gene>
    <name evidence="2" type="ORF">PARMNEM_LOCUS13556</name>
</gene>
<evidence type="ECO:0008006" key="4">
    <source>
        <dbReference type="Google" id="ProtNLM"/>
    </source>
</evidence>
<name>A0AAV1LEP1_9NEOP</name>
<dbReference type="Proteomes" id="UP001314205">
    <property type="component" value="Unassembled WGS sequence"/>
</dbReference>
<evidence type="ECO:0000313" key="2">
    <source>
        <dbReference type="EMBL" id="CAK1593828.1"/>
    </source>
</evidence>
<organism evidence="2 3">
    <name type="scientific">Parnassius mnemosyne</name>
    <name type="common">clouded apollo</name>
    <dbReference type="NCBI Taxonomy" id="213953"/>
    <lineage>
        <taxon>Eukaryota</taxon>
        <taxon>Metazoa</taxon>
        <taxon>Ecdysozoa</taxon>
        <taxon>Arthropoda</taxon>
        <taxon>Hexapoda</taxon>
        <taxon>Insecta</taxon>
        <taxon>Pterygota</taxon>
        <taxon>Neoptera</taxon>
        <taxon>Endopterygota</taxon>
        <taxon>Lepidoptera</taxon>
        <taxon>Glossata</taxon>
        <taxon>Ditrysia</taxon>
        <taxon>Papilionoidea</taxon>
        <taxon>Papilionidae</taxon>
        <taxon>Parnassiinae</taxon>
        <taxon>Parnassini</taxon>
        <taxon>Parnassius</taxon>
        <taxon>Driopa</taxon>
    </lineage>
</organism>
<dbReference type="AlphaFoldDB" id="A0AAV1LEP1"/>